<dbReference type="Gene3D" id="1.20.1560.10">
    <property type="entry name" value="ABC transporter type 1, transmembrane domain"/>
    <property type="match status" value="1"/>
</dbReference>
<keyword evidence="2 7" id="KW-0812">Transmembrane</keyword>
<proteinExistence type="predicted"/>
<feature type="transmembrane region" description="Helical" evidence="7">
    <location>
        <begin position="88"/>
        <end position="112"/>
    </location>
</feature>
<organism evidence="10 11">
    <name type="scientific">Georgenia alba</name>
    <dbReference type="NCBI Taxonomy" id="2233858"/>
    <lineage>
        <taxon>Bacteria</taxon>
        <taxon>Bacillati</taxon>
        <taxon>Actinomycetota</taxon>
        <taxon>Actinomycetes</taxon>
        <taxon>Micrococcales</taxon>
        <taxon>Bogoriellaceae</taxon>
        <taxon>Georgenia</taxon>
    </lineage>
</organism>
<dbReference type="EMBL" id="JBHTCQ010000001">
    <property type="protein sequence ID" value="MFC7404878.1"/>
    <property type="molecule type" value="Genomic_DNA"/>
</dbReference>
<evidence type="ECO:0000256" key="2">
    <source>
        <dbReference type="ARBA" id="ARBA00022692"/>
    </source>
</evidence>
<evidence type="ECO:0000256" key="3">
    <source>
        <dbReference type="ARBA" id="ARBA00022741"/>
    </source>
</evidence>
<feature type="domain" description="ABC transmembrane type-1" evidence="9">
    <location>
        <begin position="42"/>
        <end position="312"/>
    </location>
</feature>
<dbReference type="InterPro" id="IPR011527">
    <property type="entry name" value="ABC1_TM_dom"/>
</dbReference>
<dbReference type="SUPFAM" id="SSF52540">
    <property type="entry name" value="P-loop containing nucleoside triphosphate hydrolases"/>
    <property type="match status" value="1"/>
</dbReference>
<protein>
    <submittedName>
        <fullName evidence="10">ABC transporter ATP-binding protein</fullName>
    </submittedName>
</protein>
<keyword evidence="3" id="KW-0547">Nucleotide-binding</keyword>
<dbReference type="InterPro" id="IPR017871">
    <property type="entry name" value="ABC_transporter-like_CS"/>
</dbReference>
<comment type="caution">
    <text evidence="10">The sequence shown here is derived from an EMBL/GenBank/DDBJ whole genome shotgun (WGS) entry which is preliminary data.</text>
</comment>
<keyword evidence="11" id="KW-1185">Reference proteome</keyword>
<keyword evidence="6 7" id="KW-0472">Membrane</keyword>
<dbReference type="PROSITE" id="PS00211">
    <property type="entry name" value="ABC_TRANSPORTER_1"/>
    <property type="match status" value="1"/>
</dbReference>
<evidence type="ECO:0000313" key="10">
    <source>
        <dbReference type="EMBL" id="MFC7404878.1"/>
    </source>
</evidence>
<feature type="transmembrane region" description="Helical" evidence="7">
    <location>
        <begin position="269"/>
        <end position="295"/>
    </location>
</feature>
<dbReference type="InterPro" id="IPR003439">
    <property type="entry name" value="ABC_transporter-like_ATP-bd"/>
</dbReference>
<evidence type="ECO:0000313" key="11">
    <source>
        <dbReference type="Proteomes" id="UP001596455"/>
    </source>
</evidence>
<comment type="subcellular location">
    <subcellularLocation>
        <location evidence="1">Cell membrane</location>
        <topology evidence="1">Multi-pass membrane protein</topology>
    </subcellularLocation>
</comment>
<feature type="transmembrane region" description="Helical" evidence="7">
    <location>
        <begin position="42"/>
        <end position="68"/>
    </location>
</feature>
<evidence type="ECO:0000256" key="1">
    <source>
        <dbReference type="ARBA" id="ARBA00004651"/>
    </source>
</evidence>
<keyword evidence="4 10" id="KW-0067">ATP-binding</keyword>
<dbReference type="PROSITE" id="PS50929">
    <property type="entry name" value="ABC_TM1F"/>
    <property type="match status" value="1"/>
</dbReference>
<feature type="transmembrane region" description="Helical" evidence="7">
    <location>
        <begin position="158"/>
        <end position="177"/>
    </location>
</feature>
<evidence type="ECO:0000259" key="9">
    <source>
        <dbReference type="PROSITE" id="PS50929"/>
    </source>
</evidence>
<dbReference type="SMART" id="SM00382">
    <property type="entry name" value="AAA"/>
    <property type="match status" value="1"/>
</dbReference>
<dbReference type="PROSITE" id="PS50893">
    <property type="entry name" value="ABC_TRANSPORTER_2"/>
    <property type="match status" value="1"/>
</dbReference>
<dbReference type="InterPro" id="IPR039421">
    <property type="entry name" value="Type_1_exporter"/>
</dbReference>
<dbReference type="InterPro" id="IPR003593">
    <property type="entry name" value="AAA+_ATPase"/>
</dbReference>
<dbReference type="RefSeq" id="WP_382392691.1">
    <property type="nucleotide sequence ID" value="NZ_JBHTCQ010000001.1"/>
</dbReference>
<dbReference type="Proteomes" id="UP001596455">
    <property type="component" value="Unassembled WGS sequence"/>
</dbReference>
<reference evidence="11" key="1">
    <citation type="journal article" date="2019" name="Int. J. Syst. Evol. Microbiol.">
        <title>The Global Catalogue of Microorganisms (GCM) 10K type strain sequencing project: providing services to taxonomists for standard genome sequencing and annotation.</title>
        <authorList>
            <consortium name="The Broad Institute Genomics Platform"/>
            <consortium name="The Broad Institute Genome Sequencing Center for Infectious Disease"/>
            <person name="Wu L."/>
            <person name="Ma J."/>
        </authorList>
    </citation>
    <scope>NUCLEOTIDE SEQUENCE [LARGE SCALE GENOMIC DNA]</scope>
    <source>
        <strain evidence="11">JCM 1490</strain>
    </source>
</reference>
<evidence type="ECO:0000256" key="4">
    <source>
        <dbReference type="ARBA" id="ARBA00022840"/>
    </source>
</evidence>
<keyword evidence="5 7" id="KW-1133">Transmembrane helix</keyword>
<evidence type="ECO:0000256" key="5">
    <source>
        <dbReference type="ARBA" id="ARBA00022989"/>
    </source>
</evidence>
<dbReference type="Gene3D" id="3.40.50.300">
    <property type="entry name" value="P-loop containing nucleotide triphosphate hydrolases"/>
    <property type="match status" value="1"/>
</dbReference>
<accession>A0ABW2Q8W3</accession>
<dbReference type="InterPro" id="IPR036640">
    <property type="entry name" value="ABC1_TM_sf"/>
</dbReference>
<evidence type="ECO:0000256" key="6">
    <source>
        <dbReference type="ARBA" id="ARBA00023136"/>
    </source>
</evidence>
<dbReference type="PANTHER" id="PTHR24221:SF654">
    <property type="entry name" value="ATP-BINDING CASSETTE SUB-FAMILY B MEMBER 6"/>
    <property type="match status" value="1"/>
</dbReference>
<dbReference type="InterPro" id="IPR027417">
    <property type="entry name" value="P-loop_NTPase"/>
</dbReference>
<evidence type="ECO:0000256" key="7">
    <source>
        <dbReference type="SAM" id="Phobius"/>
    </source>
</evidence>
<dbReference type="SUPFAM" id="SSF90123">
    <property type="entry name" value="ABC transporter transmembrane region"/>
    <property type="match status" value="1"/>
</dbReference>
<gene>
    <name evidence="10" type="ORF">ACFQQL_07135</name>
</gene>
<name>A0ABW2Q8W3_9MICO</name>
<feature type="domain" description="ABC transporter" evidence="8">
    <location>
        <begin position="364"/>
        <end position="598"/>
    </location>
</feature>
<dbReference type="GO" id="GO:0005524">
    <property type="term" value="F:ATP binding"/>
    <property type="evidence" value="ECO:0007669"/>
    <property type="project" value="UniProtKB-KW"/>
</dbReference>
<feature type="transmembrane region" description="Helical" evidence="7">
    <location>
        <begin position="183"/>
        <end position="205"/>
    </location>
</feature>
<dbReference type="PANTHER" id="PTHR24221">
    <property type="entry name" value="ATP-BINDING CASSETTE SUB-FAMILY B"/>
    <property type="match status" value="1"/>
</dbReference>
<sequence>MPAHPPKKTPSGRSPVAVARRALAAWHRVAPLVRTSRLKLTLLVVCSLLAGLAEAGLLAVVGAIAGALSHGSDQVTVGVGPASMSASVTVMILAGVVGAVVRGALQVLLAFLPASMSAQAVADLRRRLFDAFVAAGWPVKATERDGHFQSLMTTHVNAASFAIINIGTGISVSLVFLTLLVSAFVLSLPAALLLTVASAGIFMLLRPLARRLRRHAAALSAENIEYSKGVQEVVLMAEETEVFGTSRSYLDSFHRLIDGIRQPMLRTRFLAQAVPSLYQSVALLLLVLALGVISVIGLDQLATLAAVVLILLRALTYGQQIQTSVTALDERLPFMHRLADAIERYRSQPRQDGERPLPDRIDRVAMRGVHYAYDGGQDVLRNVTFTVSRGETIGVAGPSGAGKSSLIQLLLRLRTPARGTVEVNGTDVRAFRREDWQRRVAYVPQTPQLIWGTVAENIRFYRPHLTQEQLEAAARRAQIHDDIMSWPQGYDTIVGQRASAVSGGQRQRLCLARALADDPEILVLDEPTSALDVRSEALVKGSLHDLKGTITMFLVGHRLSTLSFCDRIMVVAGGCLDAFAPPAELSATNPFFREVTELTRRQTSA</sequence>
<evidence type="ECO:0000259" key="8">
    <source>
        <dbReference type="PROSITE" id="PS50893"/>
    </source>
</evidence>
<dbReference type="Pfam" id="PF00005">
    <property type="entry name" value="ABC_tran"/>
    <property type="match status" value="1"/>
</dbReference>